<proteinExistence type="predicted"/>
<dbReference type="AlphaFoldDB" id="A0A2H3DGZ2"/>
<protein>
    <submittedName>
        <fullName evidence="1">Uncharacterized protein</fullName>
    </submittedName>
</protein>
<keyword evidence="2" id="KW-1185">Reference proteome</keyword>
<reference evidence="2" key="1">
    <citation type="journal article" date="2017" name="Nat. Ecol. Evol.">
        <title>Genome expansion and lineage-specific genetic innovations in the forest pathogenic fungi Armillaria.</title>
        <authorList>
            <person name="Sipos G."/>
            <person name="Prasanna A.N."/>
            <person name="Walter M.C."/>
            <person name="O'Connor E."/>
            <person name="Balint B."/>
            <person name="Krizsan K."/>
            <person name="Kiss B."/>
            <person name="Hess J."/>
            <person name="Varga T."/>
            <person name="Slot J."/>
            <person name="Riley R."/>
            <person name="Boka B."/>
            <person name="Rigling D."/>
            <person name="Barry K."/>
            <person name="Lee J."/>
            <person name="Mihaltcheva S."/>
            <person name="LaButti K."/>
            <person name="Lipzen A."/>
            <person name="Waldron R."/>
            <person name="Moloney N.M."/>
            <person name="Sperisen C."/>
            <person name="Kredics L."/>
            <person name="Vagvoelgyi C."/>
            <person name="Patrignani A."/>
            <person name="Fitzpatrick D."/>
            <person name="Nagy I."/>
            <person name="Doyle S."/>
            <person name="Anderson J.B."/>
            <person name="Grigoriev I.V."/>
            <person name="Gueldener U."/>
            <person name="Muensterkoetter M."/>
            <person name="Nagy L.G."/>
        </authorList>
    </citation>
    <scope>NUCLEOTIDE SEQUENCE [LARGE SCALE GENOMIC DNA]</scope>
    <source>
        <strain evidence="2">Ar21-2</strain>
    </source>
</reference>
<name>A0A2H3DGZ2_ARMGA</name>
<accession>A0A2H3DGZ2</accession>
<dbReference type="EMBL" id="KZ293666">
    <property type="protein sequence ID" value="PBK90118.1"/>
    <property type="molecule type" value="Genomic_DNA"/>
</dbReference>
<evidence type="ECO:0000313" key="2">
    <source>
        <dbReference type="Proteomes" id="UP000217790"/>
    </source>
</evidence>
<sequence>MSNKGCKLRAAHSKKGIHIPAPLEERPPLPTLTAFKVSSPSLCVTVMPMSLFFLAHLPALERLILPCLAVDYQDANVGLS</sequence>
<evidence type="ECO:0000313" key="1">
    <source>
        <dbReference type="EMBL" id="PBK90118.1"/>
    </source>
</evidence>
<organism evidence="1 2">
    <name type="scientific">Armillaria gallica</name>
    <name type="common">Bulbous honey fungus</name>
    <name type="synonym">Armillaria bulbosa</name>
    <dbReference type="NCBI Taxonomy" id="47427"/>
    <lineage>
        <taxon>Eukaryota</taxon>
        <taxon>Fungi</taxon>
        <taxon>Dikarya</taxon>
        <taxon>Basidiomycota</taxon>
        <taxon>Agaricomycotina</taxon>
        <taxon>Agaricomycetes</taxon>
        <taxon>Agaricomycetidae</taxon>
        <taxon>Agaricales</taxon>
        <taxon>Marasmiineae</taxon>
        <taxon>Physalacriaceae</taxon>
        <taxon>Armillaria</taxon>
    </lineage>
</organism>
<dbReference type="Proteomes" id="UP000217790">
    <property type="component" value="Unassembled WGS sequence"/>
</dbReference>
<gene>
    <name evidence="1" type="ORF">ARMGADRAFT_1083002</name>
</gene>
<dbReference type="InParanoid" id="A0A2H3DGZ2"/>